<evidence type="ECO:0000313" key="2">
    <source>
        <dbReference type="Proteomes" id="UP000006002"/>
    </source>
</evidence>
<sequence>MLQKNRESVTIESGVKSEFKIKKRIRSAGSSGQLMGWKQNEEG</sequence>
<dbReference type="HOGENOM" id="CLU_3230404_0_0_9"/>
<reference evidence="1 2" key="2">
    <citation type="submission" date="2007-04" db="EMBL/GenBank/DDBJ databases">
        <title>Draft genome sequence of Ruminococcus obeum (ATCC 29174).</title>
        <authorList>
            <person name="Sudarsanam P."/>
            <person name="Ley R."/>
            <person name="Guruge J."/>
            <person name="Turnbaugh P.J."/>
            <person name="Mahowald M."/>
            <person name="Liep D."/>
            <person name="Gordon J."/>
        </authorList>
    </citation>
    <scope>NUCLEOTIDE SEQUENCE [LARGE SCALE GENOMIC DNA]</scope>
    <source>
        <strain evidence="1 2">ATCC 29174</strain>
    </source>
</reference>
<accession>A5ZN36</accession>
<protein>
    <submittedName>
        <fullName evidence="1">Uncharacterized protein</fullName>
    </submittedName>
</protein>
<comment type="caution">
    <text evidence="1">The sequence shown here is derived from an EMBL/GenBank/DDBJ whole genome shotgun (WGS) entry which is preliminary data.</text>
</comment>
<name>A5ZN36_9FIRM</name>
<evidence type="ECO:0000313" key="1">
    <source>
        <dbReference type="EMBL" id="EDM89280.1"/>
    </source>
</evidence>
<reference evidence="1 2" key="1">
    <citation type="submission" date="2007-03" db="EMBL/GenBank/DDBJ databases">
        <authorList>
            <person name="Fulton L."/>
            <person name="Clifton S."/>
            <person name="Fulton B."/>
            <person name="Xu J."/>
            <person name="Minx P."/>
            <person name="Pepin K.H."/>
            <person name="Johnson M."/>
            <person name="Thiruvilangam P."/>
            <person name="Bhonagiri V."/>
            <person name="Nash W.E."/>
            <person name="Mardis E.R."/>
            <person name="Wilson R.K."/>
        </authorList>
    </citation>
    <scope>NUCLEOTIDE SEQUENCE [LARGE SCALE GENOMIC DNA]</scope>
    <source>
        <strain evidence="1 2">ATCC 29174</strain>
    </source>
</reference>
<gene>
    <name evidence="1" type="ORF">RUMOBE_00403</name>
</gene>
<dbReference type="EMBL" id="AAVO02000001">
    <property type="protein sequence ID" value="EDM89280.1"/>
    <property type="molecule type" value="Genomic_DNA"/>
</dbReference>
<organism evidence="1 2">
    <name type="scientific">Blautia obeum ATCC 29174</name>
    <dbReference type="NCBI Taxonomy" id="411459"/>
    <lineage>
        <taxon>Bacteria</taxon>
        <taxon>Bacillati</taxon>
        <taxon>Bacillota</taxon>
        <taxon>Clostridia</taxon>
        <taxon>Lachnospirales</taxon>
        <taxon>Lachnospiraceae</taxon>
        <taxon>Blautia</taxon>
    </lineage>
</organism>
<dbReference type="AlphaFoldDB" id="A5ZN36"/>
<dbReference type="Proteomes" id="UP000006002">
    <property type="component" value="Unassembled WGS sequence"/>
</dbReference>
<proteinExistence type="predicted"/>